<dbReference type="Pfam" id="PF00027">
    <property type="entry name" value="cNMP_binding"/>
    <property type="match status" value="1"/>
</dbReference>
<dbReference type="PANTHER" id="PTHR24567:SF74">
    <property type="entry name" value="HTH-TYPE TRANSCRIPTIONAL REGULATOR ARCR"/>
    <property type="match status" value="1"/>
</dbReference>
<evidence type="ECO:0000259" key="2">
    <source>
        <dbReference type="PROSITE" id="PS50042"/>
    </source>
</evidence>
<reference evidence="4 5" key="1">
    <citation type="submission" date="2016-05" db="EMBL/GenBank/DDBJ databases">
        <authorList>
            <person name="Lavstsen T."/>
            <person name="Jespersen J.S."/>
        </authorList>
    </citation>
    <scope>NUCLEOTIDE SEQUENCE [LARGE SCALE GENOMIC DNA]</scope>
    <source>
        <strain evidence="4 5">B7-9</strain>
    </source>
</reference>
<accession>A0A2H3KU00</accession>
<organism evidence="4 5">
    <name type="scientific">Candidatus Chloroploca asiatica</name>
    <dbReference type="NCBI Taxonomy" id="1506545"/>
    <lineage>
        <taxon>Bacteria</taxon>
        <taxon>Bacillati</taxon>
        <taxon>Chloroflexota</taxon>
        <taxon>Chloroflexia</taxon>
        <taxon>Chloroflexales</taxon>
        <taxon>Chloroflexineae</taxon>
        <taxon>Oscillochloridaceae</taxon>
        <taxon>Candidatus Chloroploca</taxon>
    </lineage>
</organism>
<feature type="domain" description="HAMP" evidence="3">
    <location>
        <begin position="130"/>
        <end position="185"/>
    </location>
</feature>
<dbReference type="GO" id="GO:0007165">
    <property type="term" value="P:signal transduction"/>
    <property type="evidence" value="ECO:0007669"/>
    <property type="project" value="InterPro"/>
</dbReference>
<dbReference type="PROSITE" id="PS50042">
    <property type="entry name" value="CNMP_BINDING_3"/>
    <property type="match status" value="1"/>
</dbReference>
<dbReference type="GO" id="GO:0016020">
    <property type="term" value="C:membrane"/>
    <property type="evidence" value="ECO:0007669"/>
    <property type="project" value="InterPro"/>
</dbReference>
<dbReference type="InterPro" id="IPR003660">
    <property type="entry name" value="HAMP_dom"/>
</dbReference>
<dbReference type="GO" id="GO:0005829">
    <property type="term" value="C:cytosol"/>
    <property type="evidence" value="ECO:0007669"/>
    <property type="project" value="TreeGrafter"/>
</dbReference>
<dbReference type="InterPro" id="IPR014710">
    <property type="entry name" value="RmlC-like_jellyroll"/>
</dbReference>
<dbReference type="InterPro" id="IPR000595">
    <property type="entry name" value="cNMP-bd_dom"/>
</dbReference>
<evidence type="ECO:0000256" key="1">
    <source>
        <dbReference type="SAM" id="Coils"/>
    </source>
</evidence>
<dbReference type="CDD" id="cd00038">
    <property type="entry name" value="CAP_ED"/>
    <property type="match status" value="1"/>
</dbReference>
<dbReference type="EMBL" id="LYXE01000090">
    <property type="protein sequence ID" value="PDV98782.1"/>
    <property type="molecule type" value="Genomic_DNA"/>
</dbReference>
<dbReference type="InterPro" id="IPR018490">
    <property type="entry name" value="cNMP-bd_dom_sf"/>
</dbReference>
<proteinExistence type="predicted"/>
<dbReference type="Proteomes" id="UP000220922">
    <property type="component" value="Unassembled WGS sequence"/>
</dbReference>
<keyword evidence="1" id="KW-0175">Coiled coil</keyword>
<dbReference type="PROSITE" id="PS00889">
    <property type="entry name" value="CNMP_BINDING_2"/>
    <property type="match status" value="1"/>
</dbReference>
<dbReference type="GO" id="GO:0003700">
    <property type="term" value="F:DNA-binding transcription factor activity"/>
    <property type="evidence" value="ECO:0007669"/>
    <property type="project" value="TreeGrafter"/>
</dbReference>
<comment type="caution">
    <text evidence="4">The sequence shown here is derived from an EMBL/GenBank/DDBJ whole genome shotgun (WGS) entry which is preliminary data.</text>
</comment>
<sequence>MRFFDGAYADALPTIAAALESVRLGEGQLLFQKGDVGDSLYVIISGGVRIHDDALTFNELGPGEVVGEMAVLDAEPRSASVTATQATELLCLRQEVLYDLIENHSGVARGIIHVLTRHLRSRVRDVIEDYAYISQVRIITEAAQAINDGRYTPASLADVVRREDALGQLARTFQKMADEVIAREQNLRREVQELRIEIDRTRQQNQVAEITENDYFRRLQQQARAMRANVAENKAGDKSTPES</sequence>
<dbReference type="CDD" id="cd06225">
    <property type="entry name" value="HAMP"/>
    <property type="match status" value="1"/>
</dbReference>
<dbReference type="PANTHER" id="PTHR24567">
    <property type="entry name" value="CRP FAMILY TRANSCRIPTIONAL REGULATORY PROTEIN"/>
    <property type="match status" value="1"/>
</dbReference>
<evidence type="ECO:0000313" key="4">
    <source>
        <dbReference type="EMBL" id="PDV98782.1"/>
    </source>
</evidence>
<dbReference type="Gene3D" id="1.10.8.500">
    <property type="entry name" value="HAMP domain in histidine kinase"/>
    <property type="match status" value="1"/>
</dbReference>
<dbReference type="InterPro" id="IPR050397">
    <property type="entry name" value="Env_Response_Regulators"/>
</dbReference>
<dbReference type="Gene3D" id="2.60.120.10">
    <property type="entry name" value="Jelly Rolls"/>
    <property type="match status" value="1"/>
</dbReference>
<keyword evidence="5" id="KW-1185">Reference proteome</keyword>
<protein>
    <recommendedName>
        <fullName evidence="6">Cyclic nucleotide-binding domain-containing protein</fullName>
    </recommendedName>
</protein>
<dbReference type="InterPro" id="IPR018488">
    <property type="entry name" value="cNMP-bd_CS"/>
</dbReference>
<dbReference type="SUPFAM" id="SSF51206">
    <property type="entry name" value="cAMP-binding domain-like"/>
    <property type="match status" value="1"/>
</dbReference>
<dbReference type="PRINTS" id="PR00103">
    <property type="entry name" value="CAMPKINASE"/>
</dbReference>
<name>A0A2H3KU00_9CHLR</name>
<dbReference type="PROSITE" id="PS50885">
    <property type="entry name" value="HAMP"/>
    <property type="match status" value="1"/>
</dbReference>
<feature type="coiled-coil region" evidence="1">
    <location>
        <begin position="177"/>
        <end position="211"/>
    </location>
</feature>
<dbReference type="SMART" id="SM00100">
    <property type="entry name" value="cNMP"/>
    <property type="match status" value="1"/>
</dbReference>
<dbReference type="AlphaFoldDB" id="A0A2H3KU00"/>
<evidence type="ECO:0008006" key="6">
    <source>
        <dbReference type="Google" id="ProtNLM"/>
    </source>
</evidence>
<evidence type="ECO:0000259" key="3">
    <source>
        <dbReference type="PROSITE" id="PS50885"/>
    </source>
</evidence>
<feature type="domain" description="Cyclic nucleotide-binding" evidence="2">
    <location>
        <begin position="3"/>
        <end position="118"/>
    </location>
</feature>
<evidence type="ECO:0000313" key="5">
    <source>
        <dbReference type="Proteomes" id="UP000220922"/>
    </source>
</evidence>
<gene>
    <name evidence="4" type="ORF">A9Q02_02280</name>
</gene>